<dbReference type="SUPFAM" id="SSF89155">
    <property type="entry name" value="TorD-like"/>
    <property type="match status" value="1"/>
</dbReference>
<dbReference type="InterPro" id="IPR050289">
    <property type="entry name" value="TorD/DmsD_chaperones"/>
</dbReference>
<keyword evidence="3" id="KW-1185">Reference proteome</keyword>
<proteinExistence type="predicted"/>
<dbReference type="PIRSF" id="PIRSF004690">
    <property type="entry name" value="DmsD"/>
    <property type="match status" value="1"/>
</dbReference>
<comment type="caution">
    <text evidence="2">The sequence shown here is derived from an EMBL/GenBank/DDBJ whole genome shotgun (WGS) entry which is preliminary data.</text>
</comment>
<accession>A0A2T3JNH0</accession>
<dbReference type="RefSeq" id="WP_107241620.1">
    <property type="nucleotide sequence ID" value="NZ_PYMJ01000003.1"/>
</dbReference>
<dbReference type="PANTHER" id="PTHR34227">
    <property type="entry name" value="CHAPERONE PROTEIN YCDY"/>
    <property type="match status" value="1"/>
</dbReference>
<gene>
    <name evidence="2" type="ORF">C9J12_04510</name>
</gene>
<dbReference type="Proteomes" id="UP000240987">
    <property type="component" value="Unassembled WGS sequence"/>
</dbReference>
<dbReference type="InterPro" id="IPR036411">
    <property type="entry name" value="TorD-like_sf"/>
</dbReference>
<evidence type="ECO:0000313" key="3">
    <source>
        <dbReference type="Proteomes" id="UP000240987"/>
    </source>
</evidence>
<dbReference type="Gene3D" id="1.10.3480.10">
    <property type="entry name" value="TorD-like"/>
    <property type="match status" value="1"/>
</dbReference>
<sequence length="194" mass="22111">MENIAIVAKLLGSFFYFPLAYENNIQYLDAIKNSDDVNETAFFAFISAVESTNEEALRADFQLLFEGCEIMPAPPWGSVYLDREQVIFGDSTLRLRQFLASHNMLLDTGMREPEDQFGLTLLALANIIDQCDDVTIVTALLADHLLPWAYHYLALVQKHGQTDVYKVLAEITEEWLTAVQSELKITPQTYKLYF</sequence>
<dbReference type="PANTHER" id="PTHR34227:SF13">
    <property type="entry name" value="TAT PROOFREADING CHAPERONE DMSD-RELATED"/>
    <property type="match status" value="1"/>
</dbReference>
<evidence type="ECO:0000256" key="1">
    <source>
        <dbReference type="ARBA" id="ARBA00023186"/>
    </source>
</evidence>
<dbReference type="AlphaFoldDB" id="A0A2T3JNH0"/>
<dbReference type="Pfam" id="PF02613">
    <property type="entry name" value="Nitrate_red_del"/>
    <property type="match status" value="1"/>
</dbReference>
<dbReference type="OrthoDB" id="3174863at2"/>
<reference evidence="2 3" key="1">
    <citation type="submission" date="2018-01" db="EMBL/GenBank/DDBJ databases">
        <title>Whole genome sequencing of Histamine producing bacteria.</title>
        <authorList>
            <person name="Butler K."/>
        </authorList>
    </citation>
    <scope>NUCLEOTIDE SEQUENCE [LARGE SCALE GENOMIC DNA]</scope>
    <source>
        <strain evidence="2 3">JCM 12947</strain>
    </source>
</reference>
<evidence type="ECO:0000313" key="2">
    <source>
        <dbReference type="EMBL" id="PSU50589.1"/>
    </source>
</evidence>
<dbReference type="EMBL" id="PYMJ01000003">
    <property type="protein sequence ID" value="PSU50589.1"/>
    <property type="molecule type" value="Genomic_DNA"/>
</dbReference>
<organism evidence="2 3">
    <name type="scientific">Photobacterium frigidiphilum</name>
    <dbReference type="NCBI Taxonomy" id="264736"/>
    <lineage>
        <taxon>Bacteria</taxon>
        <taxon>Pseudomonadati</taxon>
        <taxon>Pseudomonadota</taxon>
        <taxon>Gammaproteobacteria</taxon>
        <taxon>Vibrionales</taxon>
        <taxon>Vibrionaceae</taxon>
        <taxon>Photobacterium</taxon>
    </lineage>
</organism>
<dbReference type="InterPro" id="IPR020945">
    <property type="entry name" value="DMSO/NO3_reduct_chaperone"/>
</dbReference>
<protein>
    <submittedName>
        <fullName evidence="2">DMSO reductase</fullName>
    </submittedName>
</protein>
<dbReference type="InterPro" id="IPR026269">
    <property type="entry name" value="DmsD-type"/>
</dbReference>
<name>A0A2T3JNH0_9GAMM</name>
<keyword evidence="1" id="KW-0143">Chaperone</keyword>